<dbReference type="Pfam" id="PF13092">
    <property type="entry name" value="CENP-L"/>
    <property type="match status" value="1"/>
</dbReference>
<dbReference type="Proteomes" id="UP001610335">
    <property type="component" value="Unassembled WGS sequence"/>
</dbReference>
<sequence length="383" mass="40951">MAHPHHLLNTSWTLHRLSPLHHGNNNEPFLCNQRALEIYATRLRDHLTNSLADAQGWREEDGSALSNIGALKSCTWETISTLSFLNPHQEGLDGDPQQPAGILVTLAYDTITYKAALLTTTPSSATQNQKKRRRNNSSSSTYLPLLLTRLPKALRESFITFLSANFDTYVSPLRLPSTFICDVLERYVRSLPMSSTGAGAGTTSTSLTEDILREMHLTLSFAPPISPALKTLNVSIPRETFTAFLLRISPASLSTISSSSAEQIGEKGENEGGGGGGGSVLSGLEVYLRDHLALELGLNLPSSGERGLSSGSASLAGGYVRLTRVACAGFVVTGEGKMKIVAKASDLGSESGNGGEEDERNMGALRGGEVLLRAVLERAVTGE</sequence>
<accession>A0ABR4J6Z9</accession>
<organism evidence="1 2">
    <name type="scientific">Aspergillus cavernicola</name>
    <dbReference type="NCBI Taxonomy" id="176166"/>
    <lineage>
        <taxon>Eukaryota</taxon>
        <taxon>Fungi</taxon>
        <taxon>Dikarya</taxon>
        <taxon>Ascomycota</taxon>
        <taxon>Pezizomycotina</taxon>
        <taxon>Eurotiomycetes</taxon>
        <taxon>Eurotiomycetidae</taxon>
        <taxon>Eurotiales</taxon>
        <taxon>Aspergillaceae</taxon>
        <taxon>Aspergillus</taxon>
        <taxon>Aspergillus subgen. Nidulantes</taxon>
    </lineage>
</organism>
<dbReference type="EMBL" id="JBFXLS010000001">
    <property type="protein sequence ID" value="KAL2834882.1"/>
    <property type="molecule type" value="Genomic_DNA"/>
</dbReference>
<proteinExistence type="predicted"/>
<gene>
    <name evidence="1" type="ORF">BDW59DRAFT_641</name>
</gene>
<evidence type="ECO:0000313" key="2">
    <source>
        <dbReference type="Proteomes" id="UP001610335"/>
    </source>
</evidence>
<name>A0ABR4J6Z9_9EURO</name>
<reference evidence="1 2" key="1">
    <citation type="submission" date="2024-07" db="EMBL/GenBank/DDBJ databases">
        <title>Section-level genome sequencing and comparative genomics of Aspergillus sections Usti and Cavernicolus.</title>
        <authorList>
            <consortium name="Lawrence Berkeley National Laboratory"/>
            <person name="Nybo J.L."/>
            <person name="Vesth T.C."/>
            <person name="Theobald S."/>
            <person name="Frisvad J.C."/>
            <person name="Larsen T.O."/>
            <person name="Kjaerboelling I."/>
            <person name="Rothschild-Mancinelli K."/>
            <person name="Lyhne E.K."/>
            <person name="Kogle M.E."/>
            <person name="Barry K."/>
            <person name="Clum A."/>
            <person name="Na H."/>
            <person name="Ledsgaard L."/>
            <person name="Lin J."/>
            <person name="Lipzen A."/>
            <person name="Kuo A."/>
            <person name="Riley R."/>
            <person name="Mondo S."/>
            <person name="LaButti K."/>
            <person name="Haridas S."/>
            <person name="Pangalinan J."/>
            <person name="Salamov A.A."/>
            <person name="Simmons B.A."/>
            <person name="Magnuson J.K."/>
            <person name="Chen J."/>
            <person name="Drula E."/>
            <person name="Henrissat B."/>
            <person name="Wiebenga A."/>
            <person name="Lubbers R.J."/>
            <person name="Gomes A.C."/>
            <person name="Makela M.R."/>
            <person name="Stajich J."/>
            <person name="Grigoriev I.V."/>
            <person name="Mortensen U.H."/>
            <person name="De vries R.P."/>
            <person name="Baker S.E."/>
            <person name="Andersen M.R."/>
        </authorList>
    </citation>
    <scope>NUCLEOTIDE SEQUENCE [LARGE SCALE GENOMIC DNA]</scope>
    <source>
        <strain evidence="1 2">CBS 600.67</strain>
    </source>
</reference>
<comment type="caution">
    <text evidence="1">The sequence shown here is derived from an EMBL/GenBank/DDBJ whole genome shotgun (WGS) entry which is preliminary data.</text>
</comment>
<dbReference type="InterPro" id="IPR025204">
    <property type="entry name" value="CENP-L"/>
</dbReference>
<evidence type="ECO:0000313" key="1">
    <source>
        <dbReference type="EMBL" id="KAL2834882.1"/>
    </source>
</evidence>
<keyword evidence="2" id="KW-1185">Reference proteome</keyword>
<protein>
    <submittedName>
        <fullName evidence="1">Kinetochore complex Sim4 subunit Fta1-domain-containing protein</fullName>
    </submittedName>
</protein>